<comment type="caution">
    <text evidence="1">The sequence shown here is derived from an EMBL/GenBank/DDBJ whole genome shotgun (WGS) entry which is preliminary data.</text>
</comment>
<name>A0A7W9AF90_9SPHN</name>
<dbReference type="Proteomes" id="UP000549617">
    <property type="component" value="Unassembled WGS sequence"/>
</dbReference>
<keyword evidence="2" id="KW-1185">Reference proteome</keyword>
<dbReference type="RefSeq" id="WP_184014804.1">
    <property type="nucleotide sequence ID" value="NZ_JACIJC010000001.1"/>
</dbReference>
<evidence type="ECO:0000313" key="1">
    <source>
        <dbReference type="EMBL" id="MBB5684462.1"/>
    </source>
</evidence>
<organism evidence="1 2">
    <name type="scientific">Sphingobium boeckii</name>
    <dbReference type="NCBI Taxonomy" id="1082345"/>
    <lineage>
        <taxon>Bacteria</taxon>
        <taxon>Pseudomonadati</taxon>
        <taxon>Pseudomonadota</taxon>
        <taxon>Alphaproteobacteria</taxon>
        <taxon>Sphingomonadales</taxon>
        <taxon>Sphingomonadaceae</taxon>
        <taxon>Sphingobium</taxon>
    </lineage>
</organism>
<reference evidence="1 2" key="1">
    <citation type="submission" date="2020-08" db="EMBL/GenBank/DDBJ databases">
        <title>Genomic Encyclopedia of Type Strains, Phase IV (KMG-IV): sequencing the most valuable type-strain genomes for metagenomic binning, comparative biology and taxonomic classification.</title>
        <authorList>
            <person name="Goeker M."/>
        </authorList>
    </citation>
    <scope>NUCLEOTIDE SEQUENCE [LARGE SCALE GENOMIC DNA]</scope>
    <source>
        <strain evidence="1 2">DSM 25079</strain>
    </source>
</reference>
<sequence>MSRKHLIAGFIGFAALASGVIGASIESARASKAGALPIAETSIPFASRDGIQDYKADGDRGLYIRGINGNWYYARTLGNCPRLNSADVIGFETSAADQLDKFGALRAQGWRCPLASLVRSAPPPRKAKSRG</sequence>
<accession>A0A7W9AF90</accession>
<proteinExistence type="predicted"/>
<dbReference type="AlphaFoldDB" id="A0A7W9AF90"/>
<evidence type="ECO:0000313" key="2">
    <source>
        <dbReference type="Proteomes" id="UP000549617"/>
    </source>
</evidence>
<gene>
    <name evidence="1" type="ORF">FHS49_000453</name>
</gene>
<dbReference type="EMBL" id="JACIJC010000001">
    <property type="protein sequence ID" value="MBB5684462.1"/>
    <property type="molecule type" value="Genomic_DNA"/>
</dbReference>
<protein>
    <submittedName>
        <fullName evidence="1">Uncharacterized protein</fullName>
    </submittedName>
</protein>